<keyword evidence="3" id="KW-1185">Reference proteome</keyword>
<comment type="caution">
    <text evidence="2">The sequence shown here is derived from an EMBL/GenBank/DDBJ whole genome shotgun (WGS) entry which is preliminary data.</text>
</comment>
<evidence type="ECO:0000313" key="3">
    <source>
        <dbReference type="Proteomes" id="UP001576776"/>
    </source>
</evidence>
<dbReference type="Pfam" id="PF12697">
    <property type="entry name" value="Abhydrolase_6"/>
    <property type="match status" value="1"/>
</dbReference>
<dbReference type="Gene3D" id="3.40.50.1820">
    <property type="entry name" value="alpha/beta hydrolase"/>
    <property type="match status" value="1"/>
</dbReference>
<protein>
    <submittedName>
        <fullName evidence="2">Alpha/beta fold hydrolase</fullName>
    </submittedName>
</protein>
<evidence type="ECO:0000259" key="1">
    <source>
        <dbReference type="Pfam" id="PF12697"/>
    </source>
</evidence>
<dbReference type="PANTHER" id="PTHR43798:SF33">
    <property type="entry name" value="HYDROLASE, PUTATIVE (AFU_ORTHOLOGUE AFUA_2G14860)-RELATED"/>
    <property type="match status" value="1"/>
</dbReference>
<proteinExistence type="predicted"/>
<dbReference type="RefSeq" id="WP_413257512.1">
    <property type="nucleotide sequence ID" value="NZ_JBHFNS010000050.1"/>
</dbReference>
<name>A0ABV4YB19_9CYAN</name>
<sequence length="268" mass="28362">MHSKTIATHNGNIHILEVDAPVESKQLPVVFVHGMACSADIWDAQLAYAARTRRAIAIDLRGHGTSTPPADDDYSPVACATDLLAVLKVLKLDQIVLVGHSYGACVVLAAAAAKPHAIAQLILVDPPIDCTQFPPEVYEAEIAPVQAALATEDWRSTLENSFRGALTGGTSATHDQILARLAATPKAALLGTSRGLFAFKAVEALDRYLATPGAQAHAILAPSNNFPFSLHVLRPTLTITTLPDTGHWLMLDAPELFAGAIETCLAVV</sequence>
<organism evidence="2 3">
    <name type="scientific">Floridaenema fluviatile BLCC-F154</name>
    <dbReference type="NCBI Taxonomy" id="3153640"/>
    <lineage>
        <taxon>Bacteria</taxon>
        <taxon>Bacillati</taxon>
        <taxon>Cyanobacteriota</taxon>
        <taxon>Cyanophyceae</taxon>
        <taxon>Oscillatoriophycideae</taxon>
        <taxon>Aerosakkonematales</taxon>
        <taxon>Aerosakkonemataceae</taxon>
        <taxon>Floridanema</taxon>
        <taxon>Floridanema fluviatile</taxon>
    </lineage>
</organism>
<reference evidence="2 3" key="1">
    <citation type="submission" date="2024-09" db="EMBL/GenBank/DDBJ databases">
        <title>Floridaenema gen nov. (Aerosakkonemataceae, Aerosakkonematales ord. nov., Cyanobacteria) from benthic tropical and subtropical fresh waters, with the description of four new species.</title>
        <authorList>
            <person name="Moretto J.A."/>
            <person name="Berthold D.E."/>
            <person name="Lefler F.W."/>
            <person name="Huang I.-S."/>
            <person name="Laughinghouse H. IV."/>
        </authorList>
    </citation>
    <scope>NUCLEOTIDE SEQUENCE [LARGE SCALE GENOMIC DNA]</scope>
    <source>
        <strain evidence="2 3">BLCC-F154</strain>
    </source>
</reference>
<accession>A0ABV4YB19</accession>
<feature type="domain" description="AB hydrolase-1" evidence="1">
    <location>
        <begin position="29"/>
        <end position="259"/>
    </location>
</feature>
<gene>
    <name evidence="2" type="ORF">ACE1B6_12225</name>
</gene>
<dbReference type="SUPFAM" id="SSF53474">
    <property type="entry name" value="alpha/beta-Hydrolases"/>
    <property type="match status" value="1"/>
</dbReference>
<dbReference type="InterPro" id="IPR000073">
    <property type="entry name" value="AB_hydrolase_1"/>
</dbReference>
<dbReference type="InterPro" id="IPR029058">
    <property type="entry name" value="AB_hydrolase_fold"/>
</dbReference>
<keyword evidence="2" id="KW-0378">Hydrolase</keyword>
<dbReference type="InterPro" id="IPR050266">
    <property type="entry name" value="AB_hydrolase_sf"/>
</dbReference>
<dbReference type="Proteomes" id="UP001576776">
    <property type="component" value="Unassembled WGS sequence"/>
</dbReference>
<dbReference type="GO" id="GO:0016787">
    <property type="term" value="F:hydrolase activity"/>
    <property type="evidence" value="ECO:0007669"/>
    <property type="project" value="UniProtKB-KW"/>
</dbReference>
<dbReference type="PRINTS" id="PR00111">
    <property type="entry name" value="ABHYDROLASE"/>
</dbReference>
<evidence type="ECO:0000313" key="2">
    <source>
        <dbReference type="EMBL" id="MFB2936011.1"/>
    </source>
</evidence>
<dbReference type="EMBL" id="JBHFNS010000050">
    <property type="protein sequence ID" value="MFB2936011.1"/>
    <property type="molecule type" value="Genomic_DNA"/>
</dbReference>
<dbReference type="PANTHER" id="PTHR43798">
    <property type="entry name" value="MONOACYLGLYCEROL LIPASE"/>
    <property type="match status" value="1"/>
</dbReference>